<dbReference type="Pfam" id="PF00158">
    <property type="entry name" value="Sigma54_activat"/>
    <property type="match status" value="1"/>
</dbReference>
<dbReference type="GO" id="GO:0004672">
    <property type="term" value="F:protein kinase activity"/>
    <property type="evidence" value="ECO:0007669"/>
    <property type="project" value="TreeGrafter"/>
</dbReference>
<feature type="domain" description="Sigma-54 factor interaction" evidence="2">
    <location>
        <begin position="206"/>
        <end position="263"/>
    </location>
</feature>
<gene>
    <name evidence="3" type="primary">chlI</name>
    <name evidence="3" type="ordered locus">TT_C0268</name>
</gene>
<dbReference type="GO" id="GO:0005524">
    <property type="term" value="F:ATP binding"/>
    <property type="evidence" value="ECO:0007669"/>
    <property type="project" value="InterPro"/>
</dbReference>
<protein>
    <submittedName>
        <fullName evidence="3">Magnesium-chelatase subunit chlI</fullName>
    </submittedName>
</protein>
<organism evidence="3 4">
    <name type="scientific">Thermus thermophilus (strain ATCC BAA-163 / DSM 7039 / HB27)</name>
    <dbReference type="NCBI Taxonomy" id="262724"/>
    <lineage>
        <taxon>Bacteria</taxon>
        <taxon>Thermotogati</taxon>
        <taxon>Deinococcota</taxon>
        <taxon>Deinococci</taxon>
        <taxon>Thermales</taxon>
        <taxon>Thermaceae</taxon>
        <taxon>Thermus</taxon>
    </lineage>
</organism>
<dbReference type="Proteomes" id="UP000000592">
    <property type="component" value="Chromosome"/>
</dbReference>
<dbReference type="PANTHER" id="PTHR30267:SF2">
    <property type="entry name" value="PROTEIN PRKA"/>
    <property type="match status" value="1"/>
</dbReference>
<sequence>MCLACSSQSRARFTPLLSHAPGEPTAHTPPIPSPRLGRVKAKTLGELRRTYPLEKLRRTVKDEARENLREKLRRGERLFPGIHGYEDTVIPALVQAILAKQNFILLGTRGQAKSRILRSLTSLLDEEVPALATELRDNPLHPISPEGRRLLEEAGDDAPIVWLSREDRYVEKLATPDTTVADLLGDMDPIKAARRGTGMADLESIHYGLLPRANRGIFAVNELADLAPKVQVALFNILEEGDVQIRGYPLRLPLDVWLVFTANPQDYTARGRIVTPLKDRIGSEIRTHYPRSLEEGARISAQEAYVPEGVLVPEWVRLSVEAVAFVAREDRRVDQTAGVSQRLAISLLEVVAASAERRALLHGGRPVARPLDLYQGLPAITGKLELEYEGELQGAERVAREIVQRAFGLVLPRYRLRTEPIVAHFEEGNLLTLPEGDVEEALKAMAGVPGLLEAARALAEGEAPEVLLSAGEFVLEGLVGRRKLSRGEASYQAAERPRSYGN</sequence>
<proteinExistence type="predicted"/>
<accession>Q72KZ7</accession>
<dbReference type="Gene3D" id="3.40.50.300">
    <property type="entry name" value="P-loop containing nucleotide triphosphate hydrolases"/>
    <property type="match status" value="1"/>
</dbReference>
<dbReference type="KEGG" id="tth:TT_C0268"/>
<dbReference type="PANTHER" id="PTHR30267">
    <property type="entry name" value="PROTEIN KINASE PRKA"/>
    <property type="match status" value="1"/>
</dbReference>
<dbReference type="SUPFAM" id="SSF52540">
    <property type="entry name" value="P-loop containing nucleoside triphosphate hydrolases"/>
    <property type="match status" value="1"/>
</dbReference>
<dbReference type="eggNOG" id="COG1239">
    <property type="taxonomic scope" value="Bacteria"/>
</dbReference>
<dbReference type="AlphaFoldDB" id="Q72KZ7"/>
<reference evidence="3 4" key="1">
    <citation type="journal article" date="2004" name="Nat. Biotechnol.">
        <title>The genome sequence of the extreme thermophile Thermus thermophilus.</title>
        <authorList>
            <person name="Henne A."/>
            <person name="Brueggemann H."/>
            <person name="Raasch C."/>
            <person name="Wiezer A."/>
            <person name="Hartsch T."/>
            <person name="Liesegang H."/>
            <person name="Johann A."/>
            <person name="Lienard T."/>
            <person name="Gohl O."/>
            <person name="Martinez-Arias R."/>
            <person name="Jacobi C."/>
            <person name="Starkuviene V."/>
            <person name="Schlenczeck S."/>
            <person name="Dencker S."/>
            <person name="Huber R."/>
            <person name="Klenk H.-P."/>
            <person name="Overbeek R."/>
            <person name="Kramer W."/>
            <person name="Merkl R."/>
            <person name="Gottschalk G."/>
            <person name="Fritz H.-J."/>
        </authorList>
    </citation>
    <scope>NUCLEOTIDE SEQUENCE [LARGE SCALE GENOMIC DNA]</scope>
    <source>
        <strain evidence="4">ATCC BAA-163 / DSM 7039 / HB27</strain>
    </source>
</reference>
<name>Q72KZ7_THET2</name>
<evidence type="ECO:0000259" key="2">
    <source>
        <dbReference type="Pfam" id="PF00158"/>
    </source>
</evidence>
<dbReference type="InterPro" id="IPR027417">
    <property type="entry name" value="P-loop_NTPase"/>
</dbReference>
<feature type="region of interest" description="Disordered" evidence="1">
    <location>
        <begin position="16"/>
        <end position="37"/>
    </location>
</feature>
<dbReference type="InterPro" id="IPR002078">
    <property type="entry name" value="Sigma_54_int"/>
</dbReference>
<dbReference type="EMBL" id="AE017221">
    <property type="protein sequence ID" value="AAS80616.1"/>
    <property type="molecule type" value="Genomic_DNA"/>
</dbReference>
<dbReference type="GO" id="GO:0006355">
    <property type="term" value="P:regulation of DNA-templated transcription"/>
    <property type="evidence" value="ECO:0007669"/>
    <property type="project" value="InterPro"/>
</dbReference>
<dbReference type="FunFam" id="3.40.50.300:FF:000841">
    <property type="entry name" value="Magnesium protoporphyrin chelatase"/>
    <property type="match status" value="1"/>
</dbReference>
<evidence type="ECO:0000313" key="4">
    <source>
        <dbReference type="Proteomes" id="UP000000592"/>
    </source>
</evidence>
<evidence type="ECO:0000313" key="3">
    <source>
        <dbReference type="EMBL" id="AAS80616.1"/>
    </source>
</evidence>
<evidence type="ECO:0000256" key="1">
    <source>
        <dbReference type="SAM" id="MobiDB-lite"/>
    </source>
</evidence>
<dbReference type="HOGENOM" id="CLU_043779_0_0_0"/>